<dbReference type="SMART" id="SM00448">
    <property type="entry name" value="REC"/>
    <property type="match status" value="1"/>
</dbReference>
<dbReference type="InterPro" id="IPR001789">
    <property type="entry name" value="Sig_transdc_resp-reg_receiver"/>
</dbReference>
<feature type="domain" description="Response regulatory" evidence="3">
    <location>
        <begin position="4"/>
        <end position="119"/>
    </location>
</feature>
<dbReference type="PROSITE" id="PS50110">
    <property type="entry name" value="RESPONSE_REGULATORY"/>
    <property type="match status" value="1"/>
</dbReference>
<evidence type="ECO:0000256" key="1">
    <source>
        <dbReference type="ARBA" id="ARBA00022553"/>
    </source>
</evidence>
<dbReference type="PANTHER" id="PTHR44591:SF3">
    <property type="entry name" value="RESPONSE REGULATORY DOMAIN-CONTAINING PROTEIN"/>
    <property type="match status" value="1"/>
</dbReference>
<feature type="modified residue" description="4-aspartylphosphate" evidence="2">
    <location>
        <position position="54"/>
    </location>
</feature>
<keyword evidence="1 2" id="KW-0597">Phosphoprotein</keyword>
<reference evidence="5" key="1">
    <citation type="submission" date="2023-07" db="EMBL/GenBank/DDBJ databases">
        <title>Conexibacter stalactiti sp. nov., isolated from stalactites in a lava cave and emended description of the genus Conexibacter.</title>
        <authorList>
            <person name="Lee S.D."/>
        </authorList>
    </citation>
    <scope>NUCLEOTIDE SEQUENCE [LARGE SCALE GENOMIC DNA]</scope>
    <source>
        <strain evidence="5">KCTC 39840</strain>
    </source>
</reference>
<protein>
    <submittedName>
        <fullName evidence="4">Response regulator</fullName>
    </submittedName>
</protein>
<evidence type="ECO:0000313" key="4">
    <source>
        <dbReference type="EMBL" id="MDW5598384.1"/>
    </source>
</evidence>
<dbReference type="InterPro" id="IPR011006">
    <property type="entry name" value="CheY-like_superfamily"/>
</dbReference>
<reference evidence="4 5" key="2">
    <citation type="submission" date="2023-10" db="EMBL/GenBank/DDBJ databases">
        <authorList>
            <person name="Han X.F."/>
        </authorList>
    </citation>
    <scope>NUCLEOTIDE SEQUENCE [LARGE SCALE GENOMIC DNA]</scope>
    <source>
        <strain evidence="4 5">KCTC 39840</strain>
    </source>
</reference>
<evidence type="ECO:0000256" key="2">
    <source>
        <dbReference type="PROSITE-ProRule" id="PRU00169"/>
    </source>
</evidence>
<dbReference type="Pfam" id="PF00072">
    <property type="entry name" value="Response_reg"/>
    <property type="match status" value="1"/>
</dbReference>
<dbReference type="RefSeq" id="WP_318600911.1">
    <property type="nucleotide sequence ID" value="NZ_JAWSTH010000137.1"/>
</dbReference>
<proteinExistence type="predicted"/>
<accession>A0ABU4I268</accession>
<name>A0ABU4I268_9ACTN</name>
<organism evidence="4 5">
    <name type="scientific">Conexibacter stalactiti</name>
    <dbReference type="NCBI Taxonomy" id="1940611"/>
    <lineage>
        <taxon>Bacteria</taxon>
        <taxon>Bacillati</taxon>
        <taxon>Actinomycetota</taxon>
        <taxon>Thermoleophilia</taxon>
        <taxon>Solirubrobacterales</taxon>
        <taxon>Conexibacteraceae</taxon>
        <taxon>Conexibacter</taxon>
    </lineage>
</organism>
<gene>
    <name evidence="4" type="ORF">R7226_28755</name>
</gene>
<dbReference type="PANTHER" id="PTHR44591">
    <property type="entry name" value="STRESS RESPONSE REGULATOR PROTEIN 1"/>
    <property type="match status" value="1"/>
</dbReference>
<dbReference type="EMBL" id="JAWSTH010000137">
    <property type="protein sequence ID" value="MDW5598384.1"/>
    <property type="molecule type" value="Genomic_DNA"/>
</dbReference>
<sequence length="123" mass="12766">MPLSVLLVDDDVHFRRLAAVMLRDGDAIVAGEAADCATGLHAARTLRPQAAIVDVNLPDGSGTELAAGIAELPNRPRVALVSSDADAVTSAEALRLGAVGFWPKSELADGIAELLRDGDSEPR</sequence>
<evidence type="ECO:0000259" key="3">
    <source>
        <dbReference type="PROSITE" id="PS50110"/>
    </source>
</evidence>
<dbReference type="Gene3D" id="3.40.50.2300">
    <property type="match status" value="1"/>
</dbReference>
<comment type="caution">
    <text evidence="4">The sequence shown here is derived from an EMBL/GenBank/DDBJ whole genome shotgun (WGS) entry which is preliminary data.</text>
</comment>
<dbReference type="Proteomes" id="UP001284601">
    <property type="component" value="Unassembled WGS sequence"/>
</dbReference>
<dbReference type="InterPro" id="IPR050595">
    <property type="entry name" value="Bact_response_regulator"/>
</dbReference>
<dbReference type="SUPFAM" id="SSF52172">
    <property type="entry name" value="CheY-like"/>
    <property type="match status" value="1"/>
</dbReference>
<dbReference type="CDD" id="cd00156">
    <property type="entry name" value="REC"/>
    <property type="match status" value="1"/>
</dbReference>
<evidence type="ECO:0000313" key="5">
    <source>
        <dbReference type="Proteomes" id="UP001284601"/>
    </source>
</evidence>
<keyword evidence="5" id="KW-1185">Reference proteome</keyword>